<feature type="domain" description="MADF" evidence="1">
    <location>
        <begin position="16"/>
        <end position="100"/>
    </location>
</feature>
<evidence type="ECO:0000313" key="2">
    <source>
        <dbReference type="EMBL" id="MFH4978666.1"/>
    </source>
</evidence>
<organism evidence="2 3">
    <name type="scientific">Gnathostoma spinigerum</name>
    <dbReference type="NCBI Taxonomy" id="75299"/>
    <lineage>
        <taxon>Eukaryota</taxon>
        <taxon>Metazoa</taxon>
        <taxon>Ecdysozoa</taxon>
        <taxon>Nematoda</taxon>
        <taxon>Chromadorea</taxon>
        <taxon>Rhabditida</taxon>
        <taxon>Spirurina</taxon>
        <taxon>Gnathostomatomorpha</taxon>
        <taxon>Gnathostomatoidea</taxon>
        <taxon>Gnathostomatidae</taxon>
        <taxon>Gnathostoma</taxon>
    </lineage>
</organism>
<reference evidence="2 3" key="1">
    <citation type="submission" date="2024-08" db="EMBL/GenBank/DDBJ databases">
        <title>Gnathostoma spinigerum genome.</title>
        <authorList>
            <person name="Gonzalez-Bertolin B."/>
            <person name="Monzon S."/>
            <person name="Zaballos A."/>
            <person name="Jimenez P."/>
            <person name="Dekumyoy P."/>
            <person name="Varona S."/>
            <person name="Cuesta I."/>
            <person name="Sumanam S."/>
            <person name="Adisakwattana P."/>
            <person name="Gasser R.B."/>
            <person name="Hernandez-Gonzalez A."/>
            <person name="Young N.D."/>
            <person name="Perteguer M.J."/>
        </authorList>
    </citation>
    <scope>NUCLEOTIDE SEQUENCE [LARGE SCALE GENOMIC DNA]</scope>
    <source>
        <strain evidence="2">AL3</strain>
        <tissue evidence="2">Liver</tissue>
    </source>
</reference>
<comment type="caution">
    <text evidence="2">The sequence shown here is derived from an EMBL/GenBank/DDBJ whole genome shotgun (WGS) entry which is preliminary data.</text>
</comment>
<name>A0ABD6EG42_9BILA</name>
<dbReference type="PROSITE" id="PS51029">
    <property type="entry name" value="MADF"/>
    <property type="match status" value="1"/>
</dbReference>
<dbReference type="SMART" id="SM00595">
    <property type="entry name" value="MADF"/>
    <property type="match status" value="1"/>
</dbReference>
<dbReference type="PANTHER" id="PTHR12243">
    <property type="entry name" value="MADF DOMAIN TRANSCRIPTION FACTOR"/>
    <property type="match status" value="1"/>
</dbReference>
<protein>
    <recommendedName>
        <fullName evidence="1">MADF domain-containing protein</fullName>
    </recommendedName>
</protein>
<dbReference type="Pfam" id="PF10545">
    <property type="entry name" value="MADF_DNA_bdg"/>
    <property type="match status" value="1"/>
</dbReference>
<gene>
    <name evidence="2" type="ORF">AB6A40_005375</name>
</gene>
<dbReference type="InterPro" id="IPR006578">
    <property type="entry name" value="MADF-dom"/>
</dbReference>
<keyword evidence="3" id="KW-1185">Reference proteome</keyword>
<sequence>MDSNVVRIADSCFNESLIREVRKNPIVYDPSHPMYGNAVKKQETWADIACRLGEKVEAVKTRWRTLRDRYTKERRRISQNGGPSSFSYYPDLTFLDSYVIDGRTEGDQSTRRIRRKSGKMRNMSYPHTSLNVKPETFEQTSDTGDEQDILHMDSIRTDIDDRLGLPPCDEADVSTSNPERHSPHQRVLVATSMVEHSSDIAAPARKRYRPEHIASTDSVADALIRSADALQRLADRKHPLSRTPNVPRDQDECFADFVCMSLKAFDNESRVHARIAILHALAQFQT</sequence>
<accession>A0ABD6EG42</accession>
<proteinExistence type="predicted"/>
<dbReference type="InterPro" id="IPR039353">
    <property type="entry name" value="TF_Adf1"/>
</dbReference>
<evidence type="ECO:0000313" key="3">
    <source>
        <dbReference type="Proteomes" id="UP001608902"/>
    </source>
</evidence>
<dbReference type="EMBL" id="JBGFUD010003388">
    <property type="protein sequence ID" value="MFH4978666.1"/>
    <property type="molecule type" value="Genomic_DNA"/>
</dbReference>
<dbReference type="Proteomes" id="UP001608902">
    <property type="component" value="Unassembled WGS sequence"/>
</dbReference>
<evidence type="ECO:0000259" key="1">
    <source>
        <dbReference type="PROSITE" id="PS51029"/>
    </source>
</evidence>
<dbReference type="PANTHER" id="PTHR12243:SF67">
    <property type="entry name" value="COREPRESSOR OF PANGOLIN, ISOFORM A-RELATED"/>
    <property type="match status" value="1"/>
</dbReference>
<dbReference type="AlphaFoldDB" id="A0ABD6EG42"/>